<proteinExistence type="predicted"/>
<organism evidence="1 2">
    <name type="scientific">Chaenocephalus aceratus</name>
    <name type="common">Blackfin icefish</name>
    <name type="synonym">Chaenichthys aceratus</name>
    <dbReference type="NCBI Taxonomy" id="36190"/>
    <lineage>
        <taxon>Eukaryota</taxon>
        <taxon>Metazoa</taxon>
        <taxon>Chordata</taxon>
        <taxon>Craniata</taxon>
        <taxon>Vertebrata</taxon>
        <taxon>Euteleostomi</taxon>
        <taxon>Actinopterygii</taxon>
        <taxon>Neopterygii</taxon>
        <taxon>Teleostei</taxon>
        <taxon>Neoteleostei</taxon>
        <taxon>Acanthomorphata</taxon>
        <taxon>Eupercaria</taxon>
        <taxon>Perciformes</taxon>
        <taxon>Notothenioidei</taxon>
        <taxon>Channichthyidae</taxon>
        <taxon>Chaenocephalus</taxon>
    </lineage>
</organism>
<sequence>MCLESPSKSRAVCIFEVSLKLVSVDFSQSSIGFLLLYDERLSVWSIAGGCGAAVCCGKVLSAEWQSVTEKLLYRKWTGALSRKGYKNAASHIRLFARVCSLWLRLWDLKEEGVWGRCWSDGGGVAASGVGLPGTYPADWTGITELWV</sequence>
<dbReference type="EMBL" id="CM043796">
    <property type="protein sequence ID" value="KAI4816312.1"/>
    <property type="molecule type" value="Genomic_DNA"/>
</dbReference>
<dbReference type="Proteomes" id="UP001057452">
    <property type="component" value="Chromosome 12"/>
</dbReference>
<protein>
    <submittedName>
        <fullName evidence="1">Uncharacterized protein</fullName>
    </submittedName>
</protein>
<evidence type="ECO:0000313" key="1">
    <source>
        <dbReference type="EMBL" id="KAI4816312.1"/>
    </source>
</evidence>
<reference evidence="1" key="1">
    <citation type="submission" date="2022-05" db="EMBL/GenBank/DDBJ databases">
        <title>Chromosome-level genome of Chaenocephalus aceratus.</title>
        <authorList>
            <person name="Park H."/>
        </authorList>
    </citation>
    <scope>NUCLEOTIDE SEQUENCE</scope>
    <source>
        <strain evidence="1">KU_202001</strain>
    </source>
</reference>
<accession>A0ACB9WR52</accession>
<comment type="caution">
    <text evidence="1">The sequence shown here is derived from an EMBL/GenBank/DDBJ whole genome shotgun (WGS) entry which is preliminary data.</text>
</comment>
<gene>
    <name evidence="1" type="ORF">KUCAC02_008639</name>
</gene>
<keyword evidence="2" id="KW-1185">Reference proteome</keyword>
<name>A0ACB9WR52_CHAAC</name>
<evidence type="ECO:0000313" key="2">
    <source>
        <dbReference type="Proteomes" id="UP001057452"/>
    </source>
</evidence>